<evidence type="ECO:0000313" key="2">
    <source>
        <dbReference type="Proteomes" id="UP000190787"/>
    </source>
</evidence>
<sequence>MALCSDAAMVLFYDIDGDTADHDHWHSHEHLHERLSVPGFLRATRWIATESGPRYMVTYEVCGTDVATSQGYLDRLNDPTSWTGAVMPRFRGMMRGFCTISASEGYGLGGFATAFRFQPGTGHEDAAASWIAQEVLQEIAYRPGVASVQLLRPTAPPPMTREQALRGADTPLPWLLIATGYDAALLGQAVERDFDPASEAAVGLIGDVVATHYVLNHTATADEVARTPKPQFPR</sequence>
<keyword evidence="2" id="KW-1185">Reference proteome</keyword>
<evidence type="ECO:0000313" key="1">
    <source>
        <dbReference type="EMBL" id="OOY25897.1"/>
    </source>
</evidence>
<name>A0ABX3N1R3_9RHOB</name>
<reference evidence="1 2" key="1">
    <citation type="submission" date="2016-11" db="EMBL/GenBank/DDBJ databases">
        <title>A multilocus sequence analysis scheme for characterization of bacteria in the genus Thioclava.</title>
        <authorList>
            <person name="Liu Y."/>
            <person name="Shao Z."/>
        </authorList>
    </citation>
    <scope>NUCLEOTIDE SEQUENCE [LARGE SCALE GENOMIC DNA]</scope>
    <source>
        <strain evidence="1 2">TAW-CT134</strain>
    </source>
</reference>
<gene>
    <name evidence="1" type="ORF">BMI91_05790</name>
</gene>
<dbReference type="RefSeq" id="WP_078604253.1">
    <property type="nucleotide sequence ID" value="NZ_MPZV01000001.1"/>
</dbReference>
<comment type="caution">
    <text evidence="1">The sequence shown here is derived from an EMBL/GenBank/DDBJ whole genome shotgun (WGS) entry which is preliminary data.</text>
</comment>
<dbReference type="EMBL" id="MPZV01000001">
    <property type="protein sequence ID" value="OOY25897.1"/>
    <property type="molecule type" value="Genomic_DNA"/>
</dbReference>
<protein>
    <submittedName>
        <fullName evidence="1">Uncharacterized protein</fullName>
    </submittedName>
</protein>
<dbReference type="Proteomes" id="UP000190787">
    <property type="component" value="Unassembled WGS sequence"/>
</dbReference>
<accession>A0ABX3N1R3</accession>
<proteinExistence type="predicted"/>
<organism evidence="1 2">
    <name type="scientific">Thioclava sediminum</name>
    <dbReference type="NCBI Taxonomy" id="1915319"/>
    <lineage>
        <taxon>Bacteria</taxon>
        <taxon>Pseudomonadati</taxon>
        <taxon>Pseudomonadota</taxon>
        <taxon>Alphaproteobacteria</taxon>
        <taxon>Rhodobacterales</taxon>
        <taxon>Paracoccaceae</taxon>
        <taxon>Thioclava</taxon>
    </lineage>
</organism>